<dbReference type="RefSeq" id="WP_006228988.1">
    <property type="nucleotide sequence ID" value="NZ_CH724134.1"/>
</dbReference>
<proteinExistence type="inferred from homology"/>
<dbReference type="PANTHER" id="PTHR20854">
    <property type="entry name" value="INOSITOL MONOPHOSPHATASE"/>
    <property type="match status" value="1"/>
</dbReference>
<reference evidence="3 4" key="1">
    <citation type="submission" date="2006-03" db="EMBL/GenBank/DDBJ databases">
        <authorList>
            <person name="Bartlett D.H."/>
            <person name="Valle G."/>
            <person name="Lauro F.M."/>
            <person name="Vezzi A."/>
            <person name="Simonato F."/>
            <person name="Eloe E."/>
            <person name="Vitulo N."/>
            <person name="Stratton T.K."/>
            <person name="D'angelo M."/>
            <person name="Ferriera S."/>
            <person name="Johnson J."/>
            <person name="Kravitz S."/>
            <person name="Beeson K."/>
            <person name="Sutton G."/>
            <person name="Rogers Y."/>
            <person name="Friedman R."/>
            <person name="Frazier M."/>
            <person name="Venter J.C."/>
        </authorList>
    </citation>
    <scope>NUCLEOTIDE SEQUENCE [LARGE SCALE GENOMIC DNA]</scope>
    <source>
        <strain evidence="3 4">3TCK</strain>
    </source>
</reference>
<feature type="binding site" evidence="2">
    <location>
        <position position="71"/>
    </location>
    <ligand>
        <name>Mg(2+)</name>
        <dbReference type="ChEBI" id="CHEBI:18420"/>
        <label>1</label>
        <note>catalytic</note>
    </ligand>
</feature>
<comment type="similarity">
    <text evidence="1">Belongs to the inositol monophosphatase superfamily.</text>
</comment>
<comment type="cofactor">
    <cofactor evidence="2">
        <name>Mg(2+)</name>
        <dbReference type="ChEBI" id="CHEBI:18420"/>
    </cofactor>
</comment>
<dbReference type="EMBL" id="AAPH01000001">
    <property type="protein sequence ID" value="EAS45687.1"/>
    <property type="molecule type" value="Genomic_DNA"/>
</dbReference>
<gene>
    <name evidence="3" type="ORF">P3TCK_04901</name>
</gene>
<dbReference type="GO" id="GO:0007165">
    <property type="term" value="P:signal transduction"/>
    <property type="evidence" value="ECO:0007669"/>
    <property type="project" value="TreeGrafter"/>
</dbReference>
<dbReference type="AlphaFoldDB" id="Q1ZA05"/>
<dbReference type="PRINTS" id="PR00377">
    <property type="entry name" value="IMPHPHTASES"/>
</dbReference>
<dbReference type="InterPro" id="IPR000760">
    <property type="entry name" value="Inositol_monophosphatase-like"/>
</dbReference>
<protein>
    <recommendedName>
        <fullName evidence="5">Inositol monophosphatase</fullName>
    </recommendedName>
</protein>
<feature type="binding site" evidence="2">
    <location>
        <position position="97"/>
    </location>
    <ligand>
        <name>Mg(2+)</name>
        <dbReference type="ChEBI" id="CHEBI:18420"/>
        <label>1</label>
        <note>catalytic</note>
    </ligand>
</feature>
<evidence type="ECO:0008006" key="5">
    <source>
        <dbReference type="Google" id="ProtNLM"/>
    </source>
</evidence>
<organism evidence="3 4">
    <name type="scientific">Photobacterium profundum 3TCK</name>
    <dbReference type="NCBI Taxonomy" id="314280"/>
    <lineage>
        <taxon>Bacteria</taxon>
        <taxon>Pseudomonadati</taxon>
        <taxon>Pseudomonadota</taxon>
        <taxon>Gammaproteobacteria</taxon>
        <taxon>Vibrionales</taxon>
        <taxon>Vibrionaceae</taxon>
        <taxon>Photobacterium</taxon>
    </lineage>
</organism>
<dbReference type="Proteomes" id="UP000003789">
    <property type="component" value="Unassembled WGS sequence"/>
</dbReference>
<evidence type="ECO:0000313" key="4">
    <source>
        <dbReference type="Proteomes" id="UP000003789"/>
    </source>
</evidence>
<evidence type="ECO:0000256" key="2">
    <source>
        <dbReference type="PIRSR" id="PIRSR600760-2"/>
    </source>
</evidence>
<name>Q1ZA05_9GAMM</name>
<feature type="binding site" evidence="2">
    <location>
        <position position="223"/>
    </location>
    <ligand>
        <name>Mg(2+)</name>
        <dbReference type="ChEBI" id="CHEBI:18420"/>
        <label>1</label>
        <note>catalytic</note>
    </ligand>
</feature>
<evidence type="ECO:0000256" key="1">
    <source>
        <dbReference type="ARBA" id="ARBA00009759"/>
    </source>
</evidence>
<dbReference type="SUPFAM" id="SSF56655">
    <property type="entry name" value="Carbohydrate phosphatase"/>
    <property type="match status" value="1"/>
</dbReference>
<dbReference type="Pfam" id="PF00459">
    <property type="entry name" value="Inositol_P"/>
    <property type="match status" value="1"/>
</dbReference>
<feature type="binding site" evidence="2">
    <location>
        <position position="94"/>
    </location>
    <ligand>
        <name>Mg(2+)</name>
        <dbReference type="ChEBI" id="CHEBI:18420"/>
        <label>1</label>
        <note>catalytic</note>
    </ligand>
</feature>
<dbReference type="PANTHER" id="PTHR20854:SF4">
    <property type="entry name" value="INOSITOL-1-MONOPHOSPHATASE-RELATED"/>
    <property type="match status" value="1"/>
</dbReference>
<dbReference type="Gene3D" id="3.30.540.10">
    <property type="entry name" value="Fructose-1,6-Bisphosphatase, subunit A, domain 1"/>
    <property type="match status" value="1"/>
</dbReference>
<keyword evidence="2" id="KW-0479">Metal-binding</keyword>
<sequence>MISQFVLAELIKIVRDVAQTEIMPRFRNLSNDAISAKDFHSDLVTIADQQAEVKITERVSRLLPGALIIGEEAVSATPQLLDKLATAELAVIIDPVDGTWNFANNLPVFGVILAVVINGNTQFGMLYDPMSDDWVMAERGKGAFYQRPDGFSQQLTITAEADFNKMTGCLSLSMFDENLRQHVANQTIHFERIMSLGCSCFEYRLLATSSFSFVLTPSLKPWDHAAGHLIHQEAGGYSALMDGRVYQPTIYTGNLLLAPNKQVWEKLHQYLSE</sequence>
<dbReference type="Gene3D" id="3.40.190.80">
    <property type="match status" value="1"/>
</dbReference>
<evidence type="ECO:0000313" key="3">
    <source>
        <dbReference type="EMBL" id="EAS45687.1"/>
    </source>
</evidence>
<dbReference type="HOGENOM" id="CLU_044118_6_0_6"/>
<dbReference type="GO" id="GO:0006020">
    <property type="term" value="P:inositol metabolic process"/>
    <property type="evidence" value="ECO:0007669"/>
    <property type="project" value="TreeGrafter"/>
</dbReference>
<dbReference type="GO" id="GO:0008934">
    <property type="term" value="F:inositol monophosphate 1-phosphatase activity"/>
    <property type="evidence" value="ECO:0007669"/>
    <property type="project" value="TreeGrafter"/>
</dbReference>
<dbReference type="GO" id="GO:0046872">
    <property type="term" value="F:metal ion binding"/>
    <property type="evidence" value="ECO:0007669"/>
    <property type="project" value="UniProtKB-KW"/>
</dbReference>
<keyword evidence="2" id="KW-0460">Magnesium</keyword>
<dbReference type="OrthoDB" id="9785695at2"/>
<accession>Q1ZA05</accession>
<comment type="caution">
    <text evidence="3">The sequence shown here is derived from an EMBL/GenBank/DDBJ whole genome shotgun (WGS) entry which is preliminary data.</text>
</comment>